<sequence length="81" mass="9612">MSPKKKKIPSLLLVFPEWIKQDRRGSEKAACSTNFIGGFSVFFLSFFDLFFQFQVSIHDIRRDIQKKKREKPILTTHKHKN</sequence>
<dbReference type="Proteomes" id="UP000326198">
    <property type="component" value="Unassembled WGS sequence"/>
</dbReference>
<dbReference type="AlphaFoldDB" id="A0A5N7B6A5"/>
<keyword evidence="1" id="KW-0472">Membrane</keyword>
<reference evidence="2 3" key="1">
    <citation type="submission" date="2019-04" db="EMBL/GenBank/DDBJ databases">
        <title>Friends and foes A comparative genomics studyof 23 Aspergillus species from section Flavi.</title>
        <authorList>
            <consortium name="DOE Joint Genome Institute"/>
            <person name="Kjaerbolling I."/>
            <person name="Vesth T."/>
            <person name="Frisvad J.C."/>
            <person name="Nybo J.L."/>
            <person name="Theobald S."/>
            <person name="Kildgaard S."/>
            <person name="Isbrandt T."/>
            <person name="Kuo A."/>
            <person name="Sato A."/>
            <person name="Lyhne E.K."/>
            <person name="Kogle M.E."/>
            <person name="Wiebenga A."/>
            <person name="Kun R.S."/>
            <person name="Lubbers R.J."/>
            <person name="Makela M.R."/>
            <person name="Barry K."/>
            <person name="Chovatia M."/>
            <person name="Clum A."/>
            <person name="Daum C."/>
            <person name="Haridas S."/>
            <person name="He G."/>
            <person name="LaButti K."/>
            <person name="Lipzen A."/>
            <person name="Mondo S."/>
            <person name="Riley R."/>
            <person name="Salamov A."/>
            <person name="Simmons B.A."/>
            <person name="Magnuson J.K."/>
            <person name="Henrissat B."/>
            <person name="Mortensen U.H."/>
            <person name="Larsen T.O."/>
            <person name="Devries R.P."/>
            <person name="Grigoriev I.V."/>
            <person name="Machida M."/>
            <person name="Baker S.E."/>
            <person name="Andersen M.R."/>
        </authorList>
    </citation>
    <scope>NUCLEOTIDE SEQUENCE [LARGE SCALE GENOMIC DNA]</scope>
    <source>
        <strain evidence="2 3">IBT 29228</strain>
    </source>
</reference>
<keyword evidence="1" id="KW-0812">Transmembrane</keyword>
<accession>A0A5N7B6A5</accession>
<keyword evidence="3" id="KW-1185">Reference proteome</keyword>
<gene>
    <name evidence="2" type="ORF">BDV26DRAFT_265047</name>
</gene>
<feature type="transmembrane region" description="Helical" evidence="1">
    <location>
        <begin position="35"/>
        <end position="57"/>
    </location>
</feature>
<keyword evidence="1" id="KW-1133">Transmembrane helix</keyword>
<protein>
    <submittedName>
        <fullName evidence="2">Uncharacterized protein</fullName>
    </submittedName>
</protein>
<evidence type="ECO:0000256" key="1">
    <source>
        <dbReference type="SAM" id="Phobius"/>
    </source>
</evidence>
<name>A0A5N7B6A5_9EURO</name>
<dbReference type="EMBL" id="ML736235">
    <property type="protein sequence ID" value="KAE8376710.1"/>
    <property type="molecule type" value="Genomic_DNA"/>
</dbReference>
<evidence type="ECO:0000313" key="2">
    <source>
        <dbReference type="EMBL" id="KAE8376710.1"/>
    </source>
</evidence>
<evidence type="ECO:0000313" key="3">
    <source>
        <dbReference type="Proteomes" id="UP000326198"/>
    </source>
</evidence>
<organism evidence="2 3">
    <name type="scientific">Aspergillus bertholletiae</name>
    <dbReference type="NCBI Taxonomy" id="1226010"/>
    <lineage>
        <taxon>Eukaryota</taxon>
        <taxon>Fungi</taxon>
        <taxon>Dikarya</taxon>
        <taxon>Ascomycota</taxon>
        <taxon>Pezizomycotina</taxon>
        <taxon>Eurotiomycetes</taxon>
        <taxon>Eurotiomycetidae</taxon>
        <taxon>Eurotiales</taxon>
        <taxon>Aspergillaceae</taxon>
        <taxon>Aspergillus</taxon>
        <taxon>Aspergillus subgen. Circumdati</taxon>
    </lineage>
</organism>
<proteinExistence type="predicted"/>